<dbReference type="PANTHER" id="PTHR21347">
    <property type="entry name" value="CLEFT LIP AND PALATE ASSOCIATED TRANSMEMBRANE PROTEIN-RELATED"/>
    <property type="match status" value="1"/>
</dbReference>
<organism evidence="8 9">
    <name type="scientific">Prorocentrum cordatum</name>
    <dbReference type="NCBI Taxonomy" id="2364126"/>
    <lineage>
        <taxon>Eukaryota</taxon>
        <taxon>Sar</taxon>
        <taxon>Alveolata</taxon>
        <taxon>Dinophyceae</taxon>
        <taxon>Prorocentrales</taxon>
        <taxon>Prorocentraceae</taxon>
        <taxon>Prorocentrum</taxon>
    </lineage>
</organism>
<dbReference type="PANTHER" id="PTHR21347:SF0">
    <property type="entry name" value="LIPID SCRAMBLASE CLPTM1L"/>
    <property type="match status" value="1"/>
</dbReference>
<dbReference type="Pfam" id="PF05602">
    <property type="entry name" value="CLPTM1"/>
    <property type="match status" value="1"/>
</dbReference>
<comment type="similarity">
    <text evidence="2">Belongs to the CLPTM1 family.</text>
</comment>
<feature type="transmembrane region" description="Helical" evidence="7">
    <location>
        <begin position="185"/>
        <end position="205"/>
    </location>
</feature>
<gene>
    <name evidence="8" type="ORF">PCOR1329_LOCUS76578</name>
</gene>
<evidence type="ECO:0000256" key="1">
    <source>
        <dbReference type="ARBA" id="ARBA00004141"/>
    </source>
</evidence>
<name>A0ABN9XH79_9DINO</name>
<comment type="caution">
    <text evidence="8">The sequence shown here is derived from an EMBL/GenBank/DDBJ whole genome shotgun (WGS) entry which is preliminary data.</text>
</comment>
<evidence type="ECO:0000313" key="8">
    <source>
        <dbReference type="EMBL" id="CAK0898929.1"/>
    </source>
</evidence>
<proteinExistence type="inferred from homology"/>
<keyword evidence="9" id="KW-1185">Reference proteome</keyword>
<sequence length="318" mass="35925">MMAWSMQAQMVEQWGKPSDFQLSDPQSDSFMLKRLILDTNPYFLAFSGCFIALHMLFSMLAFKNDVQFWRNNESMEGLSARSMIVSFVCQLIQCLYLLDSQEASRLILFQIVLELALATWKLRKAVNLELKPNFPFISMGSQAGYESAGTNKYDEEATHYMFSVLTPVFVGYVIWSAVYGKHRGWYSFFVRSAAGGMYTFGFIMMTPQLYINYKLQSVDHLPWRALTYKAMNTFVDDVAAFLIDMPMMHRLSCLRDDVIFFIYIYQRWKYRVDKTRPSAWVDSSPEALAAAAAAAPGEGAAAAAEPPAETAAAPGPGA</sequence>
<accession>A0ABN9XH79</accession>
<dbReference type="EMBL" id="CAUYUJ010020521">
    <property type="protein sequence ID" value="CAK0898929.1"/>
    <property type="molecule type" value="Genomic_DNA"/>
</dbReference>
<evidence type="ECO:0000256" key="2">
    <source>
        <dbReference type="ARBA" id="ARBA00009310"/>
    </source>
</evidence>
<feature type="transmembrane region" description="Helical" evidence="7">
    <location>
        <begin position="42"/>
        <end position="62"/>
    </location>
</feature>
<reference evidence="8" key="1">
    <citation type="submission" date="2023-10" db="EMBL/GenBank/DDBJ databases">
        <authorList>
            <person name="Chen Y."/>
            <person name="Shah S."/>
            <person name="Dougan E. K."/>
            <person name="Thang M."/>
            <person name="Chan C."/>
        </authorList>
    </citation>
    <scope>NUCLEOTIDE SEQUENCE [LARGE SCALE GENOMIC DNA]</scope>
</reference>
<evidence type="ECO:0000256" key="7">
    <source>
        <dbReference type="SAM" id="Phobius"/>
    </source>
</evidence>
<evidence type="ECO:0000313" key="9">
    <source>
        <dbReference type="Proteomes" id="UP001189429"/>
    </source>
</evidence>
<keyword evidence="3 7" id="KW-0812">Transmembrane</keyword>
<evidence type="ECO:0000256" key="5">
    <source>
        <dbReference type="ARBA" id="ARBA00023136"/>
    </source>
</evidence>
<keyword evidence="4 7" id="KW-1133">Transmembrane helix</keyword>
<evidence type="ECO:0000256" key="4">
    <source>
        <dbReference type="ARBA" id="ARBA00022989"/>
    </source>
</evidence>
<feature type="non-terminal residue" evidence="8">
    <location>
        <position position="318"/>
    </location>
</feature>
<dbReference type="InterPro" id="IPR008429">
    <property type="entry name" value="CLPTM1"/>
</dbReference>
<evidence type="ECO:0000256" key="3">
    <source>
        <dbReference type="ARBA" id="ARBA00022692"/>
    </source>
</evidence>
<feature type="region of interest" description="Disordered" evidence="6">
    <location>
        <begin position="298"/>
        <end position="318"/>
    </location>
</feature>
<dbReference type="Proteomes" id="UP001189429">
    <property type="component" value="Unassembled WGS sequence"/>
</dbReference>
<protein>
    <submittedName>
        <fullName evidence="8">Uncharacterized protein</fullName>
    </submittedName>
</protein>
<evidence type="ECO:0000256" key="6">
    <source>
        <dbReference type="SAM" id="MobiDB-lite"/>
    </source>
</evidence>
<comment type="subcellular location">
    <subcellularLocation>
        <location evidence="1">Membrane</location>
        <topology evidence="1">Multi-pass membrane protein</topology>
    </subcellularLocation>
</comment>
<feature type="transmembrane region" description="Helical" evidence="7">
    <location>
        <begin position="160"/>
        <end position="179"/>
    </location>
</feature>
<keyword evidence="5 7" id="KW-0472">Membrane</keyword>